<reference evidence="2 3" key="2">
    <citation type="journal article" date="2015" name="Eukaryot. Cell">
        <title>Asexual propagation of a virulent clone complex in a human and feline outbreak of sporotrichosis.</title>
        <authorList>
            <person name="Teixeira Mde M."/>
            <person name="Rodrigues A.M."/>
            <person name="Tsui C.K."/>
            <person name="de Almeida L.G."/>
            <person name="Van Diepeningen A.D."/>
            <person name="van den Ende B.G."/>
            <person name="Fernandes G.F."/>
            <person name="Kano R."/>
            <person name="Hamelin R.C."/>
            <person name="Lopes-Bezerra L.M."/>
            <person name="Vasconcelos A.T."/>
            <person name="de Hoog S."/>
            <person name="de Camargo Z.P."/>
            <person name="Felipe M.S."/>
        </authorList>
    </citation>
    <scope>NUCLEOTIDE SEQUENCE [LARGE SCALE GENOMIC DNA]</scope>
    <source>
        <strain evidence="2 3">1099-18</strain>
    </source>
</reference>
<sequence length="86" mass="9085">MTPPTASNMGNPSLRPPGSNAMSSVLNNMQKLNIKENYNVGGVGTNVQNEPSHNANVKAVGGKKVGFQIPPVQQVGPLKPVTNRHK</sequence>
<dbReference type="VEuPathDB" id="FungiDB:SPSK_06796"/>
<gene>
    <name evidence="2" type="ORF">SPSK_06796</name>
</gene>
<evidence type="ECO:0000256" key="1">
    <source>
        <dbReference type="SAM" id="MobiDB-lite"/>
    </source>
</evidence>
<proteinExistence type="predicted"/>
<protein>
    <submittedName>
        <fullName evidence="2">Uncharacterized protein</fullName>
    </submittedName>
</protein>
<organism evidence="2 3">
    <name type="scientific">Sporothrix schenckii 1099-18</name>
    <dbReference type="NCBI Taxonomy" id="1397361"/>
    <lineage>
        <taxon>Eukaryota</taxon>
        <taxon>Fungi</taxon>
        <taxon>Dikarya</taxon>
        <taxon>Ascomycota</taxon>
        <taxon>Pezizomycotina</taxon>
        <taxon>Sordariomycetes</taxon>
        <taxon>Sordariomycetidae</taxon>
        <taxon>Ophiostomatales</taxon>
        <taxon>Ophiostomataceae</taxon>
        <taxon>Sporothrix</taxon>
    </lineage>
</organism>
<comment type="caution">
    <text evidence="2">The sequence shown here is derived from an EMBL/GenBank/DDBJ whole genome shotgun (WGS) entry which is preliminary data.</text>
</comment>
<dbReference type="AlphaFoldDB" id="A0A0F2MJ92"/>
<feature type="region of interest" description="Disordered" evidence="1">
    <location>
        <begin position="1"/>
        <end position="23"/>
    </location>
</feature>
<dbReference type="OrthoDB" id="10287141at2759"/>
<dbReference type="EMBL" id="AXCR01000001">
    <property type="protein sequence ID" value="KJR89687.1"/>
    <property type="molecule type" value="Genomic_DNA"/>
</dbReference>
<reference evidence="2 3" key="1">
    <citation type="journal article" date="2014" name="BMC Genomics">
        <title>Comparative genomics of the major fungal agents of human and animal Sporotrichosis: Sporothrix schenckii and Sporothrix brasiliensis.</title>
        <authorList>
            <person name="Teixeira M.M."/>
            <person name="de Almeida L.G."/>
            <person name="Kubitschek-Barreira P."/>
            <person name="Alves F.L."/>
            <person name="Kioshima E.S."/>
            <person name="Abadio A.K."/>
            <person name="Fernandes L."/>
            <person name="Derengowski L.S."/>
            <person name="Ferreira K.S."/>
            <person name="Souza R.C."/>
            <person name="Ruiz J.C."/>
            <person name="de Andrade N.C."/>
            <person name="Paes H.C."/>
            <person name="Nicola A.M."/>
            <person name="Albuquerque P."/>
            <person name="Gerber A.L."/>
            <person name="Martins V.P."/>
            <person name="Peconick L.D."/>
            <person name="Neto A.V."/>
            <person name="Chaucanez C.B."/>
            <person name="Silva P.A."/>
            <person name="Cunha O.L."/>
            <person name="de Oliveira F.F."/>
            <person name="dos Santos T.C."/>
            <person name="Barros A.L."/>
            <person name="Soares M.A."/>
            <person name="de Oliveira L.M."/>
            <person name="Marini M.M."/>
            <person name="Villalobos-Duno H."/>
            <person name="Cunha M.M."/>
            <person name="de Hoog S."/>
            <person name="da Silveira J.F."/>
            <person name="Henrissat B."/>
            <person name="Nino-Vega G.A."/>
            <person name="Cisalpino P.S."/>
            <person name="Mora-Montes H.M."/>
            <person name="Almeida S.R."/>
            <person name="Stajich J.E."/>
            <person name="Lopes-Bezerra L.M."/>
            <person name="Vasconcelos A.T."/>
            <person name="Felipe M.S."/>
        </authorList>
    </citation>
    <scope>NUCLEOTIDE SEQUENCE [LARGE SCALE GENOMIC DNA]</scope>
    <source>
        <strain evidence="2 3">1099-18</strain>
    </source>
</reference>
<dbReference type="GeneID" id="27668767"/>
<name>A0A0F2MJ92_SPOSC</name>
<accession>A0A0F2MJ92</accession>
<dbReference type="KEGG" id="ssck:SPSK_06796"/>
<dbReference type="Proteomes" id="UP000033710">
    <property type="component" value="Unassembled WGS sequence"/>
</dbReference>
<evidence type="ECO:0000313" key="2">
    <source>
        <dbReference type="EMBL" id="KJR89687.1"/>
    </source>
</evidence>
<evidence type="ECO:0000313" key="3">
    <source>
        <dbReference type="Proteomes" id="UP000033710"/>
    </source>
</evidence>
<dbReference type="RefSeq" id="XP_016592363.1">
    <property type="nucleotide sequence ID" value="XM_016733490.1"/>
</dbReference>
<feature type="compositionally biased region" description="Polar residues" evidence="1">
    <location>
        <begin position="1"/>
        <end position="11"/>
    </location>
</feature>